<dbReference type="Pfam" id="PF05656">
    <property type="entry name" value="DUF805"/>
    <property type="match status" value="1"/>
</dbReference>
<name>A0A371YTE4_9GAMM</name>
<evidence type="ECO:0000313" key="3">
    <source>
        <dbReference type="EMBL" id="RFC84634.1"/>
    </source>
</evidence>
<feature type="transmembrane region" description="Helical" evidence="1">
    <location>
        <begin position="60"/>
        <end position="82"/>
    </location>
</feature>
<organism evidence="3 4">
    <name type="scientific">Acinetobacter sichuanensis</name>
    <dbReference type="NCBI Taxonomy" id="2136183"/>
    <lineage>
        <taxon>Bacteria</taxon>
        <taxon>Pseudomonadati</taxon>
        <taxon>Pseudomonadota</taxon>
        <taxon>Gammaproteobacteria</taxon>
        <taxon>Moraxellales</taxon>
        <taxon>Moraxellaceae</taxon>
        <taxon>Acinetobacter</taxon>
    </lineage>
</organism>
<sequence>MNNNIQSSDSGLSANGRFGRLSYLAWNMLLGFFVMFCCVLIAIIMPSMMANMTSGTGPSIGLILFFILIYAVMLYFIVIFTIRRLHDLNKSGWLSLIFLIPVISLFFWIYISCAKGDERRNNYGQPRETRGWEKVLGWIYIIMIPLSLILTVAVAIPAYQSYVKNTEALRMQLEQMQLEPSSEYSE</sequence>
<keyword evidence="1" id="KW-0812">Transmembrane</keyword>
<comment type="caution">
    <text evidence="3">The sequence shown here is derived from an EMBL/GenBank/DDBJ whole genome shotgun (WGS) entry which is preliminary data.</text>
</comment>
<reference evidence="3 4" key="2">
    <citation type="submission" date="2018-08" db="EMBL/GenBank/DDBJ databases">
        <title>The draft genome of Acinetobacter sichuanensis strain WCHAc060041.</title>
        <authorList>
            <person name="Qin J."/>
            <person name="Feng Y."/>
            <person name="Zong Z."/>
        </authorList>
    </citation>
    <scope>NUCLEOTIDE SEQUENCE [LARGE SCALE GENOMIC DNA]</scope>
    <source>
        <strain evidence="3 4">WCHAc060041</strain>
    </source>
</reference>
<dbReference type="GO" id="GO:0005886">
    <property type="term" value="C:plasma membrane"/>
    <property type="evidence" value="ECO:0007669"/>
    <property type="project" value="TreeGrafter"/>
</dbReference>
<dbReference type="PANTHER" id="PTHR34980">
    <property type="entry name" value="INNER MEMBRANE PROTEIN-RELATED-RELATED"/>
    <property type="match status" value="1"/>
</dbReference>
<dbReference type="Proteomes" id="UP000240957">
    <property type="component" value="Unassembled WGS sequence"/>
</dbReference>
<reference evidence="2" key="1">
    <citation type="journal article" date="2014" name="Int. J. Syst. Evol. Microbiol.">
        <title>Complete genome of a new Firmicutes species belonging to the dominant human colonic microbiota ('Ruminococcus bicirculans') reveals two chromosomes and a selective capacity to utilize plant glucans.</title>
        <authorList>
            <consortium name="NISC Comparative Sequencing Program"/>
            <person name="Wegmann U."/>
            <person name="Louis P."/>
            <person name="Goesmann A."/>
            <person name="Henrissat B."/>
            <person name="Duncan S.H."/>
            <person name="Flint H.J."/>
        </authorList>
    </citation>
    <scope>NUCLEOTIDE SEQUENCE</scope>
    <source>
        <strain evidence="2">KCTC 62575</strain>
    </source>
</reference>
<dbReference type="Proteomes" id="UP001595455">
    <property type="component" value="Unassembled WGS sequence"/>
</dbReference>
<evidence type="ECO:0000313" key="2">
    <source>
        <dbReference type="EMBL" id="MFC2994308.1"/>
    </source>
</evidence>
<keyword evidence="5" id="KW-1185">Reference proteome</keyword>
<dbReference type="RefSeq" id="WP_107007190.1">
    <property type="nucleotide sequence ID" value="NZ_JBHRSF010000006.1"/>
</dbReference>
<feature type="transmembrane region" description="Helical" evidence="1">
    <location>
        <begin position="135"/>
        <end position="159"/>
    </location>
</feature>
<dbReference type="OrthoDB" id="9812349at2"/>
<evidence type="ECO:0000256" key="1">
    <source>
        <dbReference type="SAM" id="Phobius"/>
    </source>
</evidence>
<proteinExistence type="predicted"/>
<feature type="transmembrane region" description="Helical" evidence="1">
    <location>
        <begin position="94"/>
        <end position="114"/>
    </location>
</feature>
<evidence type="ECO:0000313" key="4">
    <source>
        <dbReference type="Proteomes" id="UP000240957"/>
    </source>
</evidence>
<evidence type="ECO:0000313" key="5">
    <source>
        <dbReference type="Proteomes" id="UP001595455"/>
    </source>
</evidence>
<reference evidence="5" key="3">
    <citation type="journal article" date="2019" name="Int. J. Syst. Evol. Microbiol.">
        <title>The Global Catalogue of Microorganisms (GCM) 10K type strain sequencing project: providing services to taxonomists for standard genome sequencing and annotation.</title>
        <authorList>
            <consortium name="The Broad Institute Genomics Platform"/>
            <consortium name="The Broad Institute Genome Sequencing Center for Infectious Disease"/>
            <person name="Wu L."/>
            <person name="Ma J."/>
        </authorList>
    </citation>
    <scope>NUCLEOTIDE SEQUENCE [LARGE SCALE GENOMIC DNA]</scope>
    <source>
        <strain evidence="5">KCTC 62575</strain>
    </source>
</reference>
<dbReference type="AlphaFoldDB" id="A0A371YTE4"/>
<reference evidence="2" key="4">
    <citation type="submission" date="2024-09" db="EMBL/GenBank/DDBJ databases">
        <authorList>
            <person name="Sun Q."/>
            <person name="Mori K."/>
        </authorList>
    </citation>
    <scope>NUCLEOTIDE SEQUENCE</scope>
    <source>
        <strain evidence="2">KCTC 62575</strain>
    </source>
</reference>
<keyword evidence="1" id="KW-1133">Transmembrane helix</keyword>
<dbReference type="InterPro" id="IPR008523">
    <property type="entry name" value="DUF805"/>
</dbReference>
<feature type="transmembrane region" description="Helical" evidence="1">
    <location>
        <begin position="23"/>
        <end position="48"/>
    </location>
</feature>
<accession>A0A371YTE4</accession>
<dbReference type="EMBL" id="PYIX02000005">
    <property type="protein sequence ID" value="RFC84634.1"/>
    <property type="molecule type" value="Genomic_DNA"/>
</dbReference>
<keyword evidence="1" id="KW-0472">Membrane</keyword>
<gene>
    <name evidence="2" type="ORF">ACFODO_03275</name>
    <name evidence="3" type="ORF">C9E89_005135</name>
</gene>
<protein>
    <submittedName>
        <fullName evidence="3">DUF805 domain-containing protein</fullName>
    </submittedName>
</protein>
<dbReference type="EMBL" id="JBHRSF010000006">
    <property type="protein sequence ID" value="MFC2994308.1"/>
    <property type="molecule type" value="Genomic_DNA"/>
</dbReference>
<dbReference type="PANTHER" id="PTHR34980:SF3">
    <property type="entry name" value="BLR8105 PROTEIN"/>
    <property type="match status" value="1"/>
</dbReference>